<evidence type="ECO:0000313" key="3">
    <source>
        <dbReference type="Proteomes" id="UP000663823"/>
    </source>
</evidence>
<dbReference type="InterPro" id="IPR000477">
    <property type="entry name" value="RT_dom"/>
</dbReference>
<name>A0A819FKQ6_9BILA</name>
<protein>
    <recommendedName>
        <fullName evidence="1">Reverse transcriptase domain-containing protein</fullName>
    </recommendedName>
</protein>
<sequence length="365" mass="41964">MSVYTTITASLPFIEVDLNLSPQEMSMFINGLKYVIPCTSQFSSKSIEQLVSEQYQNHRIPTANKSAKEAFQALQCILHELQSKKLSRKLEKRAKHEYKIVESIRHLLRDRSDIVIRRTDKSKVFYIAYQEITSGRCPLSDMLYAVQTLLSSLVTQKALSFQQYSKISPRLNKLELGHYHGLPKPHKPGTRLRPIIACIHAPATLVSKFLNDLLVPIYLNVAREITFINGIDVIRKLEKYILDGHFQTTTKFIIIDVTDLYTIIPREGALHALMRFLEKNSHHGKVGTLSIDAIMRMARLILDTNCFAYNNKYYQQTRGGAMGSAFTQVLANIYMFEWEQDLIKHQTVHKAMYGRFVKHLLNEKG</sequence>
<dbReference type="EMBL" id="CAJOAX010003698">
    <property type="protein sequence ID" value="CAF3868220.1"/>
    <property type="molecule type" value="Genomic_DNA"/>
</dbReference>
<reference evidence="2" key="1">
    <citation type="submission" date="2021-02" db="EMBL/GenBank/DDBJ databases">
        <authorList>
            <person name="Nowell W R."/>
        </authorList>
    </citation>
    <scope>NUCLEOTIDE SEQUENCE</scope>
</reference>
<proteinExistence type="predicted"/>
<dbReference type="PANTHER" id="PTHR21301">
    <property type="entry name" value="REVERSE TRANSCRIPTASE"/>
    <property type="match status" value="1"/>
</dbReference>
<evidence type="ECO:0000313" key="2">
    <source>
        <dbReference type="EMBL" id="CAF3868220.1"/>
    </source>
</evidence>
<dbReference type="PANTHER" id="PTHR21301:SF10">
    <property type="entry name" value="REVERSE TRANSCRIPTASE DOMAIN-CONTAINING PROTEIN"/>
    <property type="match status" value="1"/>
</dbReference>
<dbReference type="AlphaFoldDB" id="A0A819FKQ6"/>
<dbReference type="PROSITE" id="PS50878">
    <property type="entry name" value="RT_POL"/>
    <property type="match status" value="1"/>
</dbReference>
<comment type="caution">
    <text evidence="2">The sequence shown here is derived from an EMBL/GenBank/DDBJ whole genome shotgun (WGS) entry which is preliminary data.</text>
</comment>
<evidence type="ECO:0000259" key="1">
    <source>
        <dbReference type="PROSITE" id="PS50878"/>
    </source>
</evidence>
<feature type="domain" description="Reverse transcriptase" evidence="1">
    <location>
        <begin position="163"/>
        <end position="365"/>
    </location>
</feature>
<gene>
    <name evidence="2" type="ORF">OTI717_LOCUS22075</name>
</gene>
<accession>A0A819FKQ6</accession>
<dbReference type="Proteomes" id="UP000663823">
    <property type="component" value="Unassembled WGS sequence"/>
</dbReference>
<organism evidence="2 3">
    <name type="scientific">Rotaria sordida</name>
    <dbReference type="NCBI Taxonomy" id="392033"/>
    <lineage>
        <taxon>Eukaryota</taxon>
        <taxon>Metazoa</taxon>
        <taxon>Spiralia</taxon>
        <taxon>Gnathifera</taxon>
        <taxon>Rotifera</taxon>
        <taxon>Eurotatoria</taxon>
        <taxon>Bdelloidea</taxon>
        <taxon>Philodinida</taxon>
        <taxon>Philodinidae</taxon>
        <taxon>Rotaria</taxon>
    </lineage>
</organism>